<keyword evidence="2" id="KW-1185">Reference proteome</keyword>
<evidence type="ECO:0000313" key="1">
    <source>
        <dbReference type="EMBL" id="GHO45975.1"/>
    </source>
</evidence>
<evidence type="ECO:0000313" key="2">
    <source>
        <dbReference type="Proteomes" id="UP000612362"/>
    </source>
</evidence>
<organism evidence="1 2">
    <name type="scientific">Ktedonospora formicarum</name>
    <dbReference type="NCBI Taxonomy" id="2778364"/>
    <lineage>
        <taxon>Bacteria</taxon>
        <taxon>Bacillati</taxon>
        <taxon>Chloroflexota</taxon>
        <taxon>Ktedonobacteria</taxon>
        <taxon>Ktedonobacterales</taxon>
        <taxon>Ktedonobacteraceae</taxon>
        <taxon>Ktedonospora</taxon>
    </lineage>
</organism>
<proteinExistence type="predicted"/>
<name>A0A8J3I345_9CHLR</name>
<reference evidence="1" key="1">
    <citation type="submission" date="2020-10" db="EMBL/GenBank/DDBJ databases">
        <title>Taxonomic study of unclassified bacteria belonging to the class Ktedonobacteria.</title>
        <authorList>
            <person name="Yabe S."/>
            <person name="Wang C.M."/>
            <person name="Zheng Y."/>
            <person name="Sakai Y."/>
            <person name="Cavaletti L."/>
            <person name="Monciardini P."/>
            <person name="Donadio S."/>
        </authorList>
    </citation>
    <scope>NUCLEOTIDE SEQUENCE</scope>
    <source>
        <strain evidence="1">SOSP1-1</strain>
    </source>
</reference>
<dbReference type="Proteomes" id="UP000612362">
    <property type="component" value="Unassembled WGS sequence"/>
</dbReference>
<dbReference type="EMBL" id="BNJF01000002">
    <property type="protein sequence ID" value="GHO45975.1"/>
    <property type="molecule type" value="Genomic_DNA"/>
</dbReference>
<dbReference type="RefSeq" id="WP_220195386.1">
    <property type="nucleotide sequence ID" value="NZ_BNJF01000002.1"/>
</dbReference>
<sequence length="90" mass="9759">MQCRNCQAQMSEGSLVCPSCQAPVQFPITPDEQFAEPAPFREYSDVTSPYIQQPIAAPTYSPVAMPEPNAIAGVLPLVAPMKPRVRARLG</sequence>
<protein>
    <submittedName>
        <fullName evidence="1">Uncharacterized protein</fullName>
    </submittedName>
</protein>
<gene>
    <name evidence="1" type="ORF">KSX_41380</name>
</gene>
<accession>A0A8J3I345</accession>
<dbReference type="AlphaFoldDB" id="A0A8J3I345"/>
<comment type="caution">
    <text evidence="1">The sequence shown here is derived from an EMBL/GenBank/DDBJ whole genome shotgun (WGS) entry which is preliminary data.</text>
</comment>